<keyword evidence="3" id="KW-1185">Reference proteome</keyword>
<evidence type="ECO:0000256" key="1">
    <source>
        <dbReference type="SAM" id="MobiDB-lite"/>
    </source>
</evidence>
<gene>
    <name evidence="2" type="ORF">BN77_2281</name>
</gene>
<dbReference type="HOGENOM" id="CLU_1426961_0_0_5"/>
<name>K0PMG9_9HYPH</name>
<organism evidence="2 3">
    <name type="scientific">Rhizobium mesoamericanum STM3625</name>
    <dbReference type="NCBI Taxonomy" id="1211777"/>
    <lineage>
        <taxon>Bacteria</taxon>
        <taxon>Pseudomonadati</taxon>
        <taxon>Pseudomonadota</taxon>
        <taxon>Alphaproteobacteria</taxon>
        <taxon>Hyphomicrobiales</taxon>
        <taxon>Rhizobiaceae</taxon>
        <taxon>Rhizobium/Agrobacterium group</taxon>
        <taxon>Rhizobium</taxon>
    </lineage>
</organism>
<evidence type="ECO:0000313" key="2">
    <source>
        <dbReference type="EMBL" id="CCM75118.1"/>
    </source>
</evidence>
<evidence type="ECO:0000313" key="3">
    <source>
        <dbReference type="Proteomes" id="UP000009319"/>
    </source>
</evidence>
<accession>K0PMG9</accession>
<dbReference type="Proteomes" id="UP000009319">
    <property type="component" value="Unassembled WGS sequence"/>
</dbReference>
<sequence>MPLHPLLPSLQTGRRLSRCGVCGSPAALSIVRLEDGLADEQIVAECQRRTEELKAELIALDQPLSFDGTIKSLITLYRHDKTGTLHGVKHSTRIRDYDPSLRVLEKERGETADRRSEGIRLPGVVHQQAQERPQKGVRRDQTLGKLWSWRTSPRLLSGPRNPLGHAIRATTSPNVSNDLRPLPGDRAEKH</sequence>
<protein>
    <submittedName>
        <fullName evidence="2">Uncharacterized protein</fullName>
    </submittedName>
</protein>
<reference evidence="2 3" key="1">
    <citation type="journal article" date="2013" name="Genome Announc.">
        <title>Draft Genome Sequence of Rhizobium mesoamericanum STM3625, a Nitrogen-Fixing Symbiont of Mimosa pudica Isolated in French Guiana (South America).</title>
        <authorList>
            <person name="Moulin L."/>
            <person name="Mornico D."/>
            <person name="Melkonian R."/>
            <person name="Klonowska A."/>
        </authorList>
    </citation>
    <scope>NUCLEOTIDE SEQUENCE [LARGE SCALE GENOMIC DNA]</scope>
    <source>
        <strain evidence="2 3">STM3625</strain>
    </source>
</reference>
<proteinExistence type="predicted"/>
<feature type="region of interest" description="Disordered" evidence="1">
    <location>
        <begin position="157"/>
        <end position="190"/>
    </location>
</feature>
<dbReference type="AlphaFoldDB" id="K0PMG9"/>
<dbReference type="EMBL" id="CANI01000009">
    <property type="protein sequence ID" value="CCM75118.1"/>
    <property type="molecule type" value="Genomic_DNA"/>
</dbReference>
<dbReference type="STRING" id="1211777.BN77_2281"/>
<comment type="caution">
    <text evidence="2">The sequence shown here is derived from an EMBL/GenBank/DDBJ whole genome shotgun (WGS) entry which is preliminary data.</text>
</comment>